<evidence type="ECO:0000256" key="3">
    <source>
        <dbReference type="SAM" id="Phobius"/>
    </source>
</evidence>
<keyword evidence="4" id="KW-0326">Glycosidase</keyword>
<dbReference type="GO" id="GO:0003796">
    <property type="term" value="F:lysozyme activity"/>
    <property type="evidence" value="ECO:0007669"/>
    <property type="project" value="UniProtKB-EC"/>
</dbReference>
<dbReference type="Gene3D" id="3.20.20.80">
    <property type="entry name" value="Glycosidases"/>
    <property type="match status" value="1"/>
</dbReference>
<dbReference type="InterPro" id="IPR002053">
    <property type="entry name" value="Glyco_hydro_25"/>
</dbReference>
<dbReference type="GO" id="GO:0016998">
    <property type="term" value="P:cell wall macromolecule catabolic process"/>
    <property type="evidence" value="ECO:0007669"/>
    <property type="project" value="InterPro"/>
</dbReference>
<dbReference type="HOGENOM" id="CLU_019390_0_0_9"/>
<dbReference type="Pfam" id="PF01183">
    <property type="entry name" value="Glyco_hydro_25"/>
    <property type="match status" value="1"/>
</dbReference>
<proteinExistence type="inferred from homology"/>
<keyword evidence="5" id="KW-1185">Reference proteome</keyword>
<sequence length="486" mass="52868">MYKKTQIVLITVIFALLVIIPVGFLIMSFNNDTEDIADTDNSSIFQSVSNLEALDLGLIDGDELRQENGIEEKSTGENTISEPEDIAVYISLRSIRDDLKIKLLNASSDKLIPDVNFTVTVKSSNKTMDYTDSDKDGIIYIPYVEAGDYTVFLSDITSDNKNYHADKSQTITVSDSIEYAKVDIKDEIKDESQINVAEEDTKVQDADQTTDISVSTDKGNSQAETAPATELQEDDLSEDAEDLLAQIEAETAAAENSKSDYKGAEGGTITAPAPATAPAIASDPQYIAAHSGSKGIDVSKHNGTIDWNAVKNDGVDFAIIRCGYRGSSSGALVIDPLYYTNMAGAQSAGISTGVYFFTQAVNEAEAVEEASMVLELLSGYSLQMPVYLDVEKSNGRGDAISVEERNAVCRAFLSTIKNAGYTTGIYSNKLWFENRISTASFLDNQIWLAQYVDIPTYGATRYDMWQYTSKGHVAGISGNVDMNVLK</sequence>
<feature type="region of interest" description="Disordered" evidence="2">
    <location>
        <begin position="251"/>
        <end position="276"/>
    </location>
</feature>
<organism evidence="4 5">
    <name type="scientific">Butyrivibrio proteoclasticus (strain ATCC 51982 / DSM 14932 / B316)</name>
    <name type="common">Clostridium proteoclasticum</name>
    <dbReference type="NCBI Taxonomy" id="515622"/>
    <lineage>
        <taxon>Bacteria</taxon>
        <taxon>Bacillati</taxon>
        <taxon>Bacillota</taxon>
        <taxon>Clostridia</taxon>
        <taxon>Lachnospirales</taxon>
        <taxon>Lachnospiraceae</taxon>
        <taxon>Butyrivibrio</taxon>
    </lineage>
</organism>
<keyword evidence="3" id="KW-0812">Transmembrane</keyword>
<dbReference type="EC" id="3.2.1.17" evidence="4"/>
<dbReference type="PROSITE" id="PS51904">
    <property type="entry name" value="GLYCOSYL_HYDROL_F25_2"/>
    <property type="match status" value="1"/>
</dbReference>
<dbReference type="CAZy" id="GH25">
    <property type="family name" value="Glycoside Hydrolase Family 25"/>
</dbReference>
<feature type="compositionally biased region" description="Polar residues" evidence="2">
    <location>
        <begin position="206"/>
        <end position="224"/>
    </location>
</feature>
<dbReference type="InterPro" id="IPR017853">
    <property type="entry name" value="GH"/>
</dbReference>
<dbReference type="EMBL" id="CP001810">
    <property type="protein sequence ID" value="ADL34064.1"/>
    <property type="molecule type" value="Genomic_DNA"/>
</dbReference>
<dbReference type="Proteomes" id="UP000001299">
    <property type="component" value="Chromosome 1"/>
</dbReference>
<dbReference type="KEGG" id="bpb:bpr_I1326"/>
<dbReference type="GO" id="GO:0009253">
    <property type="term" value="P:peptidoglycan catabolic process"/>
    <property type="evidence" value="ECO:0007669"/>
    <property type="project" value="InterPro"/>
</dbReference>
<keyword evidence="3" id="KW-0472">Membrane</keyword>
<dbReference type="eggNOG" id="COG3757">
    <property type="taxonomic scope" value="Bacteria"/>
</dbReference>
<reference evidence="4 5" key="1">
    <citation type="journal article" date="2010" name="PLoS ONE">
        <title>The glycobiome of the rumen bacterium Butyrivibrio proteoclasticus B316(T) highlights adaptation to a polysaccharide-rich environment.</title>
        <authorList>
            <person name="Kelly W.J."/>
            <person name="Leahy S.C."/>
            <person name="Altermann E."/>
            <person name="Yeoman C.J."/>
            <person name="Dunne J.C."/>
            <person name="Kong Z."/>
            <person name="Pacheco D.M."/>
            <person name="Li D."/>
            <person name="Noel S.J."/>
            <person name="Moon C.D."/>
            <person name="Cookson A.L."/>
            <person name="Attwood G.T."/>
        </authorList>
    </citation>
    <scope>NUCLEOTIDE SEQUENCE [LARGE SCALE GENOMIC DNA]</scope>
    <source>
        <strain evidence="5">ATCC 51982 / DSM 14932 / B316</strain>
    </source>
</reference>
<protein>
    <submittedName>
        <fullName evidence="4">Lysozyme Lyc25B</fullName>
        <ecNumber evidence="4">3.2.1.17</ecNumber>
    </submittedName>
</protein>
<comment type="similarity">
    <text evidence="1">Belongs to the glycosyl hydrolase 25 family.</text>
</comment>
<evidence type="ECO:0000256" key="1">
    <source>
        <dbReference type="ARBA" id="ARBA00010646"/>
    </source>
</evidence>
<dbReference type="PANTHER" id="PTHR34135">
    <property type="entry name" value="LYSOZYME"/>
    <property type="match status" value="1"/>
</dbReference>
<evidence type="ECO:0000313" key="5">
    <source>
        <dbReference type="Proteomes" id="UP000001299"/>
    </source>
</evidence>
<feature type="compositionally biased region" description="Low complexity" evidence="2">
    <location>
        <begin position="267"/>
        <end position="276"/>
    </location>
</feature>
<keyword evidence="4" id="KW-0378">Hydrolase</keyword>
<dbReference type="GO" id="GO:0016052">
    <property type="term" value="P:carbohydrate catabolic process"/>
    <property type="evidence" value="ECO:0007669"/>
    <property type="project" value="TreeGrafter"/>
</dbReference>
<evidence type="ECO:0000256" key="2">
    <source>
        <dbReference type="SAM" id="MobiDB-lite"/>
    </source>
</evidence>
<feature type="region of interest" description="Disordered" evidence="2">
    <location>
        <begin position="193"/>
        <end position="234"/>
    </location>
</feature>
<dbReference type="AlphaFoldDB" id="E0RUM3"/>
<dbReference type="STRING" id="515622.bpr_I1326"/>
<dbReference type="CDD" id="cd06414">
    <property type="entry name" value="GH25_LytC-like"/>
    <property type="match status" value="1"/>
</dbReference>
<keyword evidence="3" id="KW-1133">Transmembrane helix</keyword>
<dbReference type="SUPFAM" id="SSF51445">
    <property type="entry name" value="(Trans)glycosidases"/>
    <property type="match status" value="1"/>
</dbReference>
<gene>
    <name evidence="4" type="primary">lyc25B</name>
    <name evidence="4" type="ordered locus">bpr_I1326</name>
</gene>
<name>E0RUM3_BUTPB</name>
<accession>E0RUM3</accession>
<feature type="transmembrane region" description="Helical" evidence="3">
    <location>
        <begin position="7"/>
        <end position="29"/>
    </location>
</feature>
<dbReference type="PANTHER" id="PTHR34135:SF2">
    <property type="entry name" value="LYSOZYME"/>
    <property type="match status" value="1"/>
</dbReference>
<evidence type="ECO:0000313" key="4">
    <source>
        <dbReference type="EMBL" id="ADL34064.1"/>
    </source>
</evidence>